<dbReference type="PRINTS" id="PR00868">
    <property type="entry name" value="DNAPOLI"/>
</dbReference>
<name>A0A9D9GXM4_9BACL</name>
<dbReference type="Proteomes" id="UP000823613">
    <property type="component" value="Unassembled WGS sequence"/>
</dbReference>
<proteinExistence type="inferred from homology"/>
<dbReference type="FunFam" id="1.10.150.20:FF:000003">
    <property type="entry name" value="DNA polymerase I"/>
    <property type="match status" value="1"/>
</dbReference>
<dbReference type="PANTHER" id="PTHR10133">
    <property type="entry name" value="DNA POLYMERASE I"/>
    <property type="match status" value="1"/>
</dbReference>
<reference evidence="14" key="2">
    <citation type="journal article" date="2021" name="PeerJ">
        <title>Extensive microbial diversity within the chicken gut microbiome revealed by metagenomics and culture.</title>
        <authorList>
            <person name="Gilroy R."/>
            <person name="Ravi A."/>
            <person name="Getino M."/>
            <person name="Pursley I."/>
            <person name="Horton D.L."/>
            <person name="Alikhan N.F."/>
            <person name="Baker D."/>
            <person name="Gharbi K."/>
            <person name="Hall N."/>
            <person name="Watson M."/>
            <person name="Adriaenssens E.M."/>
            <person name="Foster-Nyarko E."/>
            <person name="Jarju S."/>
            <person name="Secka A."/>
            <person name="Antonio M."/>
            <person name="Oren A."/>
            <person name="Chaudhuri R.R."/>
            <person name="La Ragione R."/>
            <person name="Hildebrand F."/>
            <person name="Pallen M.J."/>
        </authorList>
    </citation>
    <scope>NUCLEOTIDE SEQUENCE</scope>
    <source>
        <strain evidence="14">11159</strain>
    </source>
</reference>
<dbReference type="SMART" id="SM00475">
    <property type="entry name" value="53EXOc"/>
    <property type="match status" value="1"/>
</dbReference>
<evidence type="ECO:0000256" key="6">
    <source>
        <dbReference type="ARBA" id="ARBA00022932"/>
    </source>
</evidence>
<dbReference type="GO" id="GO:0006302">
    <property type="term" value="P:double-strand break repair"/>
    <property type="evidence" value="ECO:0007669"/>
    <property type="project" value="TreeGrafter"/>
</dbReference>
<dbReference type="Gene3D" id="3.30.70.370">
    <property type="match status" value="1"/>
</dbReference>
<dbReference type="InterPro" id="IPR012337">
    <property type="entry name" value="RNaseH-like_sf"/>
</dbReference>
<evidence type="ECO:0000313" key="14">
    <source>
        <dbReference type="EMBL" id="MBO8427718.1"/>
    </source>
</evidence>
<evidence type="ECO:0000259" key="12">
    <source>
        <dbReference type="SMART" id="SM00475"/>
    </source>
</evidence>
<evidence type="ECO:0000259" key="13">
    <source>
        <dbReference type="SMART" id="SM00482"/>
    </source>
</evidence>
<dbReference type="CDD" id="cd09859">
    <property type="entry name" value="PIN_53EXO"/>
    <property type="match status" value="1"/>
</dbReference>
<dbReference type="InterPro" id="IPR008918">
    <property type="entry name" value="HhH2"/>
</dbReference>
<dbReference type="InterPro" id="IPR001098">
    <property type="entry name" value="DNA-dir_DNA_pol_A_palm_dom"/>
</dbReference>
<dbReference type="GO" id="GO:0006261">
    <property type="term" value="P:DNA-templated DNA replication"/>
    <property type="evidence" value="ECO:0007669"/>
    <property type="project" value="UniProtKB-UniRule"/>
</dbReference>
<dbReference type="FunFam" id="1.10.150.20:FF:000002">
    <property type="entry name" value="DNA polymerase I"/>
    <property type="match status" value="1"/>
</dbReference>
<dbReference type="InterPro" id="IPR019760">
    <property type="entry name" value="DNA-dir_DNA_pol_A_CS"/>
</dbReference>
<dbReference type="Pfam" id="PF00476">
    <property type="entry name" value="DNA_pol_A"/>
    <property type="match status" value="1"/>
</dbReference>
<dbReference type="CDD" id="cd08637">
    <property type="entry name" value="DNA_pol_A_pol_I_C"/>
    <property type="match status" value="1"/>
</dbReference>
<dbReference type="Gene3D" id="1.20.1060.10">
    <property type="entry name" value="Taq DNA Polymerase, Chain T, domain 4"/>
    <property type="match status" value="1"/>
</dbReference>
<keyword evidence="4 11" id="KW-0235">DNA replication</keyword>
<evidence type="ECO:0000256" key="4">
    <source>
        <dbReference type="ARBA" id="ARBA00022705"/>
    </source>
</evidence>
<dbReference type="GO" id="GO:0003677">
    <property type="term" value="F:DNA binding"/>
    <property type="evidence" value="ECO:0007669"/>
    <property type="project" value="UniProtKB-UniRule"/>
</dbReference>
<evidence type="ECO:0000256" key="1">
    <source>
        <dbReference type="ARBA" id="ARBA00007705"/>
    </source>
</evidence>
<keyword evidence="8 11" id="KW-0234">DNA repair</keyword>
<dbReference type="GO" id="GO:0008409">
    <property type="term" value="F:5'-3' exonuclease activity"/>
    <property type="evidence" value="ECO:0007669"/>
    <property type="project" value="UniProtKB-UniRule"/>
</dbReference>
<evidence type="ECO:0000256" key="5">
    <source>
        <dbReference type="ARBA" id="ARBA00022763"/>
    </source>
</evidence>
<dbReference type="InterPro" id="IPR002421">
    <property type="entry name" value="5-3_exonuclease"/>
</dbReference>
<evidence type="ECO:0000256" key="3">
    <source>
        <dbReference type="ARBA" id="ARBA00022695"/>
    </source>
</evidence>
<dbReference type="SUPFAM" id="SSF53098">
    <property type="entry name" value="Ribonuclease H-like"/>
    <property type="match status" value="1"/>
</dbReference>
<dbReference type="SMART" id="SM00482">
    <property type="entry name" value="POLAc"/>
    <property type="match status" value="1"/>
</dbReference>
<protein>
    <recommendedName>
        <fullName evidence="10 11">DNA polymerase I</fullName>
        <ecNumber evidence="10 11">2.7.7.7</ecNumber>
    </recommendedName>
</protein>
<dbReference type="CDD" id="cd09898">
    <property type="entry name" value="H3TH_53EXO"/>
    <property type="match status" value="1"/>
</dbReference>
<gene>
    <name evidence="11 14" type="primary">polA</name>
    <name evidence="14" type="ORF">IAC58_04100</name>
</gene>
<dbReference type="InterPro" id="IPR020046">
    <property type="entry name" value="5-3_exonucl_a-hlix_arch_N"/>
</dbReference>
<feature type="domain" description="5'-3' exonuclease" evidence="12">
    <location>
        <begin position="2"/>
        <end position="267"/>
    </location>
</feature>
<organism evidence="14 15">
    <name type="scientific">Candidatus Onthovivens merdipullorum</name>
    <dbReference type="NCBI Taxonomy" id="2840889"/>
    <lineage>
        <taxon>Bacteria</taxon>
        <taxon>Bacillati</taxon>
        <taxon>Bacillota</taxon>
        <taxon>Bacilli</taxon>
        <taxon>Bacillales</taxon>
        <taxon>Candidatus Onthovivens</taxon>
    </lineage>
</organism>
<dbReference type="Gene3D" id="3.40.50.1010">
    <property type="entry name" value="5'-nuclease"/>
    <property type="match status" value="1"/>
</dbReference>
<keyword evidence="3 11" id="KW-0548">Nucleotidyltransferase</keyword>
<dbReference type="EMBL" id="JADIMY010000081">
    <property type="protein sequence ID" value="MBO8427718.1"/>
    <property type="molecule type" value="Genomic_DNA"/>
</dbReference>
<dbReference type="PROSITE" id="PS00447">
    <property type="entry name" value="DNA_POLYMERASE_A"/>
    <property type="match status" value="1"/>
</dbReference>
<accession>A0A9D9GXM4</accession>
<keyword evidence="11" id="KW-0540">Nuclease</keyword>
<dbReference type="NCBIfam" id="TIGR00593">
    <property type="entry name" value="pola"/>
    <property type="match status" value="1"/>
</dbReference>
<evidence type="ECO:0000313" key="15">
    <source>
        <dbReference type="Proteomes" id="UP000823613"/>
    </source>
</evidence>
<comment type="catalytic activity">
    <reaction evidence="9 11">
        <text>DNA(n) + a 2'-deoxyribonucleoside 5'-triphosphate = DNA(n+1) + diphosphate</text>
        <dbReference type="Rhea" id="RHEA:22508"/>
        <dbReference type="Rhea" id="RHEA-COMP:17339"/>
        <dbReference type="Rhea" id="RHEA-COMP:17340"/>
        <dbReference type="ChEBI" id="CHEBI:33019"/>
        <dbReference type="ChEBI" id="CHEBI:61560"/>
        <dbReference type="ChEBI" id="CHEBI:173112"/>
        <dbReference type="EC" id="2.7.7.7"/>
    </reaction>
</comment>
<comment type="caution">
    <text evidence="14">The sequence shown here is derived from an EMBL/GenBank/DDBJ whole genome shotgun (WGS) entry which is preliminary data.</text>
</comment>
<keyword evidence="11" id="KW-0269">Exonuclease</keyword>
<dbReference type="SUPFAM" id="SSF88723">
    <property type="entry name" value="PIN domain-like"/>
    <property type="match status" value="1"/>
</dbReference>
<dbReference type="InterPro" id="IPR036279">
    <property type="entry name" value="5-3_exonuclease_C_sf"/>
</dbReference>
<dbReference type="GO" id="GO:0003887">
    <property type="term" value="F:DNA-directed DNA polymerase activity"/>
    <property type="evidence" value="ECO:0007669"/>
    <property type="project" value="UniProtKB-UniRule"/>
</dbReference>
<keyword evidence="7 11" id="KW-0238">DNA-binding</keyword>
<dbReference type="PANTHER" id="PTHR10133:SF27">
    <property type="entry name" value="DNA POLYMERASE NU"/>
    <property type="match status" value="1"/>
</dbReference>
<evidence type="ECO:0000256" key="7">
    <source>
        <dbReference type="ARBA" id="ARBA00023125"/>
    </source>
</evidence>
<dbReference type="SUPFAM" id="SSF47807">
    <property type="entry name" value="5' to 3' exonuclease, C-terminal subdomain"/>
    <property type="match status" value="1"/>
</dbReference>
<evidence type="ECO:0000256" key="9">
    <source>
        <dbReference type="ARBA" id="ARBA00049244"/>
    </source>
</evidence>
<evidence type="ECO:0000256" key="8">
    <source>
        <dbReference type="ARBA" id="ARBA00023204"/>
    </source>
</evidence>
<dbReference type="AlphaFoldDB" id="A0A9D9GXM4"/>
<dbReference type="Pfam" id="PF01367">
    <property type="entry name" value="5_3_exonuc"/>
    <property type="match status" value="1"/>
</dbReference>
<comment type="similarity">
    <text evidence="1 11">Belongs to the DNA polymerase type-A family.</text>
</comment>
<dbReference type="InterPro" id="IPR020045">
    <property type="entry name" value="DNA_polI_H3TH"/>
</dbReference>
<keyword evidence="6 11" id="KW-0239">DNA-directed DNA polymerase</keyword>
<comment type="function">
    <text evidence="11">In addition to polymerase activity, this DNA polymerase exhibits 5'-3' exonuclease activity.</text>
</comment>
<dbReference type="Pfam" id="PF22619">
    <property type="entry name" value="DNA_polI_exo1"/>
    <property type="match status" value="1"/>
</dbReference>
<keyword evidence="11" id="KW-0378">Hydrolase</keyword>
<dbReference type="InterPro" id="IPR018320">
    <property type="entry name" value="DNA_polymerase_1"/>
</dbReference>
<keyword evidence="2 11" id="KW-0808">Transferase</keyword>
<dbReference type="SUPFAM" id="SSF56672">
    <property type="entry name" value="DNA/RNA polymerases"/>
    <property type="match status" value="1"/>
</dbReference>
<dbReference type="InterPro" id="IPR054690">
    <property type="entry name" value="DNA_polI_exonuclease"/>
</dbReference>
<dbReference type="NCBIfam" id="NF004397">
    <property type="entry name" value="PRK05755.1"/>
    <property type="match status" value="1"/>
</dbReference>
<dbReference type="EC" id="2.7.7.7" evidence="10 11"/>
<dbReference type="Gene3D" id="1.10.150.20">
    <property type="entry name" value="5' to 3' exonuclease, C-terminal subdomain"/>
    <property type="match status" value="2"/>
</dbReference>
<keyword evidence="5 11" id="KW-0227">DNA damage</keyword>
<dbReference type="InterPro" id="IPR029060">
    <property type="entry name" value="PIN-like_dom_sf"/>
</dbReference>
<dbReference type="InterPro" id="IPR043502">
    <property type="entry name" value="DNA/RNA_pol_sf"/>
</dbReference>
<dbReference type="InterPro" id="IPR002298">
    <property type="entry name" value="DNA_polymerase_A"/>
</dbReference>
<sequence>MNKIIIVDGNSLLFRAFYATYAIDKEKLMRNKDGVPTNAIFAFSNMITNLLKELKEGDGIFVAFDAGKHTFRHKEYSEYKANRIKAPEELFIQMPIAREFLDSLNIKYYETEDLEADDIAGTMALDSEKDGYKVEIYTSDKDYLQLIDDNITIKLIKKGLKDVKDMTLSSFKEEWGIEPKQIVDYKGLMGDSSDNLKGIPKVGDITAKKLIKEYGSLENIINAAPTFKSKIGESIINYQEQGKMCKHLAILKLDTTLPIKVNDTIYKGYELKNITDFINKYDLKSLINKLPINLRKKDLALKEITYKDVNNISNLNVSDKIGISVDTSNENYHFTTFYGLLFTINQNTYYISKDNLLKEQKLLNILKDKNIKKYAFDYKRIKYVLENNNIEVNGLYFDLLIASYLLDSNLAPQIENVLSFYSIDVSYAFKNESSLFLNNDNSTLLEAISSYYSLNLYDEVIEEIKNKDEYDLLENIELPLTNLLESIEKEGFPLNKDELIEIGKIYKKKLDKVAYEIYEMAGKEFNIQSPRQVAQVLFDDLKLKTNTHKSTSVEHLKELIPLHPIVSKILEHRKYSKLITTYVDGLIPYIGKDNLIHATFNQALTSTGRLSSSEPNLQNISVRDEESKLIRKAFHYDDPSLNIISLDYSQIELRILAHLSNSQTLIDAFNVGEDIHEITARKVFHIEGELDPSLRRKAKAINFGIIYGISDWGLAEQINVSVSEAKEIITNFYNAFPEIKSYLDSLIENAVTKGYALTMFNRRRYIPEINSSIYQKREFAKRAAMNAPIQGSAADLIKIAMIKVNKALIKNNFKARIISQIHDEILIRADDFEKEKV</sequence>
<dbReference type="SMART" id="SM00279">
    <property type="entry name" value="HhH2"/>
    <property type="match status" value="1"/>
</dbReference>
<dbReference type="InterPro" id="IPR036397">
    <property type="entry name" value="RNaseH_sf"/>
</dbReference>
<comment type="subunit">
    <text evidence="11">Single-chain monomer with multiple functions.</text>
</comment>
<dbReference type="Pfam" id="PF02739">
    <property type="entry name" value="5_3_exonuc_N"/>
    <property type="match status" value="1"/>
</dbReference>
<evidence type="ECO:0000256" key="10">
    <source>
        <dbReference type="NCBIfam" id="TIGR00593"/>
    </source>
</evidence>
<evidence type="ECO:0000256" key="2">
    <source>
        <dbReference type="ARBA" id="ARBA00022679"/>
    </source>
</evidence>
<evidence type="ECO:0000256" key="11">
    <source>
        <dbReference type="RuleBase" id="RU004460"/>
    </source>
</evidence>
<feature type="non-terminal residue" evidence="14">
    <location>
        <position position="837"/>
    </location>
</feature>
<dbReference type="Gene3D" id="3.30.420.10">
    <property type="entry name" value="Ribonuclease H-like superfamily/Ribonuclease H"/>
    <property type="match status" value="1"/>
</dbReference>
<feature type="domain" description="DNA-directed DNA polymerase family A palm" evidence="13">
    <location>
        <begin position="627"/>
        <end position="833"/>
    </location>
</feature>
<dbReference type="CDD" id="cd06140">
    <property type="entry name" value="DNA_polA_I_Bacillus_like_exo"/>
    <property type="match status" value="1"/>
</dbReference>
<reference evidence="14" key="1">
    <citation type="submission" date="2020-10" db="EMBL/GenBank/DDBJ databases">
        <authorList>
            <person name="Gilroy R."/>
        </authorList>
    </citation>
    <scope>NUCLEOTIDE SEQUENCE</scope>
    <source>
        <strain evidence="14">11159</strain>
    </source>
</reference>